<protein>
    <recommendedName>
        <fullName evidence="1">Rho guanine nucleotide exchange factor 6/7 coiled-coil domain-containing protein</fullName>
    </recommendedName>
</protein>
<feature type="non-terminal residue" evidence="2">
    <location>
        <position position="1"/>
    </location>
</feature>
<name>A0A3L5TR36_MYTGA</name>
<dbReference type="Pfam" id="PF16523">
    <property type="entry name" value="betaPIX_CC"/>
    <property type="match status" value="1"/>
</dbReference>
<comment type="caution">
    <text evidence="2">The sequence shown here is derived from an EMBL/GenBank/DDBJ whole genome shotgun (WGS) entry which is preliminary data.</text>
</comment>
<gene>
    <name evidence="2" type="ORF">AM593_02260</name>
</gene>
<proteinExistence type="predicted"/>
<dbReference type="EMBL" id="KV590494">
    <property type="protein sequence ID" value="OPL21560.1"/>
    <property type="molecule type" value="Genomic_DNA"/>
</dbReference>
<reference evidence="2 3" key="1">
    <citation type="journal article" date="2016" name="PLoS ONE">
        <title>A First Insight into the Genome of the Filter-Feeder Mussel Mytilus galloprovincialis.</title>
        <authorList>
            <person name="Murgarella M."/>
            <person name="Puiu D."/>
            <person name="Novoa B."/>
            <person name="Figueras A."/>
            <person name="Posada D."/>
            <person name="Canchaya C."/>
        </authorList>
    </citation>
    <scope>NUCLEOTIDE SEQUENCE [LARGE SCALE GENOMIC DNA]</scope>
    <source>
        <tissue evidence="2">Muscle</tissue>
    </source>
</reference>
<dbReference type="Proteomes" id="UP000266721">
    <property type="component" value="Unassembled WGS sequence"/>
</dbReference>
<accession>A0A3L5TR36</accession>
<dbReference type="Gene3D" id="1.20.5.390">
    <property type="entry name" value="L1 transposable element, trimerization domain"/>
    <property type="match status" value="1"/>
</dbReference>
<dbReference type="SMR" id="A0A3L5TR36"/>
<keyword evidence="3" id="KW-1185">Reference proteome</keyword>
<sequence>LTAILMNPHVLIAEEEKIIVDDGGDPTMLQEKSLVDTVYSLKDQVKALETNKRNEFVFYKY</sequence>
<dbReference type="InterPro" id="IPR032409">
    <property type="entry name" value="GEF6/7_CC"/>
</dbReference>
<evidence type="ECO:0000313" key="2">
    <source>
        <dbReference type="EMBL" id="OPL21560.1"/>
    </source>
</evidence>
<organism evidence="2 3">
    <name type="scientific">Mytilus galloprovincialis</name>
    <name type="common">Mediterranean mussel</name>
    <dbReference type="NCBI Taxonomy" id="29158"/>
    <lineage>
        <taxon>Eukaryota</taxon>
        <taxon>Metazoa</taxon>
        <taxon>Spiralia</taxon>
        <taxon>Lophotrochozoa</taxon>
        <taxon>Mollusca</taxon>
        <taxon>Bivalvia</taxon>
        <taxon>Autobranchia</taxon>
        <taxon>Pteriomorphia</taxon>
        <taxon>Mytilida</taxon>
        <taxon>Mytiloidea</taxon>
        <taxon>Mytilidae</taxon>
        <taxon>Mytilinae</taxon>
        <taxon>Mytilus</taxon>
    </lineage>
</organism>
<evidence type="ECO:0000313" key="3">
    <source>
        <dbReference type="Proteomes" id="UP000266721"/>
    </source>
</evidence>
<dbReference type="AlphaFoldDB" id="A0A3L5TR36"/>
<evidence type="ECO:0000259" key="1">
    <source>
        <dbReference type="Pfam" id="PF16523"/>
    </source>
</evidence>
<feature type="domain" description="Rho guanine nucleotide exchange factor 6/7 coiled-coil" evidence="1">
    <location>
        <begin position="8"/>
        <end position="53"/>
    </location>
</feature>